<feature type="transmembrane region" description="Helical" evidence="3">
    <location>
        <begin position="839"/>
        <end position="858"/>
    </location>
</feature>
<feature type="compositionally biased region" description="Low complexity" evidence="2">
    <location>
        <begin position="158"/>
        <end position="171"/>
    </location>
</feature>
<comment type="caution">
    <text evidence="4">The sequence shown here is derived from an EMBL/GenBank/DDBJ whole genome shotgun (WGS) entry which is preliminary data.</text>
</comment>
<feature type="transmembrane region" description="Helical" evidence="3">
    <location>
        <begin position="635"/>
        <end position="661"/>
    </location>
</feature>
<feature type="transmembrane region" description="Helical" evidence="3">
    <location>
        <begin position="938"/>
        <end position="958"/>
    </location>
</feature>
<sequence length="1014" mass="111233">MIDSLDRGFLRVESQGYYFWREPFAGYAVQTNQTGAGFYAFVFVYTLVAFIVIAPLVKWSRQLEDNKIKQLEKDSEQPTQPPEADDGLSPHEIPTPVATNSSSEETVAKQDMSKEQKRLSNVSDVPGKSDYSSNHPTVKQVSPASKSIPVKKSNRPKSSSVTTTGSRSSSVLRSVVLRELDQSYPDQDPDFQMACFRHSVYPRGGNQLPSHLPSVTSQQQQARKKSKESTDTSSGVPSVATTSKVFLRNPSQKKFSTQVLNVSGRRWKTRRPIGRIDVIQNTVASELSSLASNGDGASAFLAHNRSFQGASGGEGEGSFVGPNRHKVNSVASSNSKILAATGSRRPRYTRQRGLSDVASSILSEHHHQLHQQPQVHVDLSLMKTHHQFEPFHLQQLQFHQEQQHPFVMHRIASLQRQQQQQRYIHGARRSIRSGRSVASERSAMSSIVDDISPNDAADANDPGRGNVFIEPDAKYLEKARKKSYGNTGFGIRAGCCSSPLEEMLSLAILDEDKRRVVISSIPLTLGASSEALFRLITTAFISQYLGTDSMIAFVLVGLFVRLTSEELADAIIDALSAFVQASMYAPTPAGEEVGSGLSSPNSFLAGQYIQLAFLLQLLLNVPLLLMWVFVMERVVLWFVGAPTIAALAQDYAFVVVFSYIVQSLTRTLTVAFHICGHDHFESVIDFVASTLQLVSIASVVALVDNASLVTVGYVQVLITAAAAIAKILYPVVRGWMQPFRKGLIQNVALLQNKVGIWHLLKAAGPLLLGTILEYGEWELLTIFVRHLGPAEVATWALLGAYWDVLEALTEGIGEAAANQVAFLLSTGLIERAKSLSWGVIYLALIQALIVTSALYMSGQYLAMLFTADPTIQHLIDKTIVWIGFANITMSFAQITWSLVGAQGRFRLATLAIFLSRWLVSIPCALLSIYVFFLDLNAVSGSLVVGYATATSALMFIVLRSDWERLADTMQEINQPPPVDLELEEGGVGEAEKGELGFVNLDDFDDSDDSDSDGF</sequence>
<feature type="region of interest" description="Disordered" evidence="2">
    <location>
        <begin position="70"/>
        <end position="171"/>
    </location>
</feature>
<feature type="transmembrane region" description="Helical" evidence="3">
    <location>
        <begin position="911"/>
        <end position="932"/>
    </location>
</feature>
<keyword evidence="3" id="KW-0812">Transmembrane</keyword>
<organism evidence="4 5">
    <name type="scientific">Nitzschia inconspicua</name>
    <dbReference type="NCBI Taxonomy" id="303405"/>
    <lineage>
        <taxon>Eukaryota</taxon>
        <taxon>Sar</taxon>
        <taxon>Stramenopiles</taxon>
        <taxon>Ochrophyta</taxon>
        <taxon>Bacillariophyta</taxon>
        <taxon>Bacillariophyceae</taxon>
        <taxon>Bacillariophycidae</taxon>
        <taxon>Bacillariales</taxon>
        <taxon>Bacillariaceae</taxon>
        <taxon>Nitzschia</taxon>
    </lineage>
</organism>
<feature type="compositionally biased region" description="Polar residues" evidence="2">
    <location>
        <begin position="207"/>
        <end position="221"/>
    </location>
</feature>
<feature type="transmembrane region" description="Helical" evidence="3">
    <location>
        <begin position="709"/>
        <end position="732"/>
    </location>
</feature>
<evidence type="ECO:0000313" key="4">
    <source>
        <dbReference type="EMBL" id="KAG7363415.1"/>
    </source>
</evidence>
<name>A0A9K3PXN7_9STRA</name>
<feature type="compositionally biased region" description="Polar residues" evidence="2">
    <location>
        <begin position="130"/>
        <end position="145"/>
    </location>
</feature>
<dbReference type="AlphaFoldDB" id="A0A9K3PXN7"/>
<evidence type="ECO:0000256" key="2">
    <source>
        <dbReference type="SAM" id="MobiDB-lite"/>
    </source>
</evidence>
<dbReference type="Pfam" id="PF01554">
    <property type="entry name" value="MatE"/>
    <property type="match status" value="1"/>
</dbReference>
<feature type="compositionally biased region" description="Basic and acidic residues" evidence="2">
    <location>
        <begin position="106"/>
        <end position="118"/>
    </location>
</feature>
<keyword evidence="3" id="KW-0472">Membrane</keyword>
<dbReference type="GO" id="GO:0015297">
    <property type="term" value="F:antiporter activity"/>
    <property type="evidence" value="ECO:0007669"/>
    <property type="project" value="InterPro"/>
</dbReference>
<feature type="transmembrane region" description="Helical" evidence="3">
    <location>
        <begin position="878"/>
        <end position="899"/>
    </location>
</feature>
<protein>
    <submittedName>
        <fullName evidence="4">MATE efflux family protein</fullName>
    </submittedName>
</protein>
<gene>
    <name evidence="4" type="ORF">IV203_026775</name>
</gene>
<dbReference type="EMBL" id="JAGRRH010000010">
    <property type="protein sequence ID" value="KAG7363415.1"/>
    <property type="molecule type" value="Genomic_DNA"/>
</dbReference>
<dbReference type="OrthoDB" id="2126698at2759"/>
<feature type="region of interest" description="Disordered" evidence="2">
    <location>
        <begin position="202"/>
        <end position="241"/>
    </location>
</feature>
<comment type="similarity">
    <text evidence="1">Belongs to the multi antimicrobial extrusion (MATE) (TC 2.A.66.1) family.</text>
</comment>
<evidence type="ECO:0000256" key="1">
    <source>
        <dbReference type="ARBA" id="ARBA00010199"/>
    </source>
</evidence>
<keyword evidence="5" id="KW-1185">Reference proteome</keyword>
<reference evidence="4" key="2">
    <citation type="submission" date="2021-04" db="EMBL/GenBank/DDBJ databases">
        <authorList>
            <person name="Podell S."/>
        </authorList>
    </citation>
    <scope>NUCLEOTIDE SEQUENCE</scope>
    <source>
        <strain evidence="4">Hildebrandi</strain>
    </source>
</reference>
<evidence type="ECO:0000313" key="5">
    <source>
        <dbReference type="Proteomes" id="UP000693970"/>
    </source>
</evidence>
<reference evidence="4" key="1">
    <citation type="journal article" date="2021" name="Sci. Rep.">
        <title>Diploid genomic architecture of Nitzschia inconspicua, an elite biomass production diatom.</title>
        <authorList>
            <person name="Oliver A."/>
            <person name="Podell S."/>
            <person name="Pinowska A."/>
            <person name="Traller J.C."/>
            <person name="Smith S.R."/>
            <person name="McClure R."/>
            <person name="Beliaev A."/>
            <person name="Bohutskyi P."/>
            <person name="Hill E.A."/>
            <person name="Rabines A."/>
            <person name="Zheng H."/>
            <person name="Allen L.Z."/>
            <person name="Kuo A."/>
            <person name="Grigoriev I.V."/>
            <person name="Allen A.E."/>
            <person name="Hazlebeck D."/>
            <person name="Allen E.E."/>
        </authorList>
    </citation>
    <scope>NUCLEOTIDE SEQUENCE</scope>
    <source>
        <strain evidence="4">Hildebrandi</strain>
    </source>
</reference>
<accession>A0A9K3PXN7</accession>
<dbReference type="GO" id="GO:0042910">
    <property type="term" value="F:xenobiotic transmembrane transporter activity"/>
    <property type="evidence" value="ECO:0007669"/>
    <property type="project" value="InterPro"/>
</dbReference>
<dbReference type="Proteomes" id="UP000693970">
    <property type="component" value="Unassembled WGS sequence"/>
</dbReference>
<proteinExistence type="inferred from homology"/>
<dbReference type="GO" id="GO:0016020">
    <property type="term" value="C:membrane"/>
    <property type="evidence" value="ECO:0007669"/>
    <property type="project" value="InterPro"/>
</dbReference>
<dbReference type="PANTHER" id="PTHR11206">
    <property type="entry name" value="MULTIDRUG RESISTANCE PROTEIN"/>
    <property type="match status" value="1"/>
</dbReference>
<feature type="compositionally biased region" description="Polar residues" evidence="2">
    <location>
        <begin position="231"/>
        <end position="241"/>
    </location>
</feature>
<feature type="transmembrane region" description="Helical" evidence="3">
    <location>
        <begin position="36"/>
        <end position="57"/>
    </location>
</feature>
<evidence type="ECO:0000256" key="3">
    <source>
        <dbReference type="SAM" id="Phobius"/>
    </source>
</evidence>
<feature type="transmembrane region" description="Helical" evidence="3">
    <location>
        <begin position="608"/>
        <end position="629"/>
    </location>
</feature>
<keyword evidence="3" id="KW-1133">Transmembrane helix</keyword>
<dbReference type="InterPro" id="IPR002528">
    <property type="entry name" value="MATE_fam"/>
</dbReference>